<dbReference type="AlphaFoldDB" id="A0A1F4VF96"/>
<evidence type="ECO:0000313" key="1">
    <source>
        <dbReference type="EMBL" id="OGC55834.1"/>
    </source>
</evidence>
<organism evidence="1 2">
    <name type="scientific">candidate division WWE3 bacterium RIFCSPLOWO2_01_FULL_41_18</name>
    <dbReference type="NCBI Taxonomy" id="1802625"/>
    <lineage>
        <taxon>Bacteria</taxon>
        <taxon>Katanobacteria</taxon>
    </lineage>
</organism>
<evidence type="ECO:0000313" key="2">
    <source>
        <dbReference type="Proteomes" id="UP000176504"/>
    </source>
</evidence>
<proteinExistence type="predicted"/>
<protein>
    <submittedName>
        <fullName evidence="1">Uncharacterized protein</fullName>
    </submittedName>
</protein>
<name>A0A1F4VF96_UNCKA</name>
<accession>A0A1F4VF96</accession>
<comment type="caution">
    <text evidence="1">The sequence shown here is derived from an EMBL/GenBank/DDBJ whole genome shotgun (WGS) entry which is preliminary data.</text>
</comment>
<gene>
    <name evidence="1" type="ORF">A3A78_02240</name>
</gene>
<dbReference type="Proteomes" id="UP000176504">
    <property type="component" value="Unassembled WGS sequence"/>
</dbReference>
<sequence>MRFGRSVAFYPGEYRVIVSLAGPKESIISAMPEFFKVDSVNCGDEKVWDLDKMDEFRTTLEKGEGKGAAQEWFDTFEKIISSFKLSE</sequence>
<reference evidence="1 2" key="1">
    <citation type="journal article" date="2016" name="Nat. Commun.">
        <title>Thousands of microbial genomes shed light on interconnected biogeochemical processes in an aquifer system.</title>
        <authorList>
            <person name="Anantharaman K."/>
            <person name="Brown C.T."/>
            <person name="Hug L.A."/>
            <person name="Sharon I."/>
            <person name="Castelle C.J."/>
            <person name="Probst A.J."/>
            <person name="Thomas B.C."/>
            <person name="Singh A."/>
            <person name="Wilkins M.J."/>
            <person name="Karaoz U."/>
            <person name="Brodie E.L."/>
            <person name="Williams K.H."/>
            <person name="Hubbard S.S."/>
            <person name="Banfield J.F."/>
        </authorList>
    </citation>
    <scope>NUCLEOTIDE SEQUENCE [LARGE SCALE GENOMIC DNA]</scope>
</reference>
<dbReference type="EMBL" id="MEVI01000001">
    <property type="protein sequence ID" value="OGC55834.1"/>
    <property type="molecule type" value="Genomic_DNA"/>
</dbReference>